<sequence>MSTAKGTVVSLNGSKFIATFIVDEIHGVSITGDLPDSNQVEPASTVDGSGTWTTT</sequence>
<keyword evidence="3" id="KW-1185">Reference proteome</keyword>
<proteinExistence type="predicted"/>
<evidence type="ECO:0000313" key="2">
    <source>
        <dbReference type="EMBL" id="TEB23026.1"/>
    </source>
</evidence>
<gene>
    <name evidence="2" type="ORF">FA13DRAFT_1798305</name>
</gene>
<accession>A0A4Y7SME1</accession>
<name>A0A4Y7SME1_COPMI</name>
<dbReference type="AlphaFoldDB" id="A0A4Y7SME1"/>
<feature type="compositionally biased region" description="Polar residues" evidence="1">
    <location>
        <begin position="36"/>
        <end position="55"/>
    </location>
</feature>
<dbReference type="EMBL" id="QPFP01000082">
    <property type="protein sequence ID" value="TEB23026.1"/>
    <property type="molecule type" value="Genomic_DNA"/>
</dbReference>
<organism evidence="2 3">
    <name type="scientific">Coprinellus micaceus</name>
    <name type="common">Glistening ink-cap mushroom</name>
    <name type="synonym">Coprinus micaceus</name>
    <dbReference type="NCBI Taxonomy" id="71717"/>
    <lineage>
        <taxon>Eukaryota</taxon>
        <taxon>Fungi</taxon>
        <taxon>Dikarya</taxon>
        <taxon>Basidiomycota</taxon>
        <taxon>Agaricomycotina</taxon>
        <taxon>Agaricomycetes</taxon>
        <taxon>Agaricomycetidae</taxon>
        <taxon>Agaricales</taxon>
        <taxon>Agaricineae</taxon>
        <taxon>Psathyrellaceae</taxon>
        <taxon>Coprinellus</taxon>
    </lineage>
</organism>
<feature type="region of interest" description="Disordered" evidence="1">
    <location>
        <begin position="31"/>
        <end position="55"/>
    </location>
</feature>
<evidence type="ECO:0000256" key="1">
    <source>
        <dbReference type="SAM" id="MobiDB-lite"/>
    </source>
</evidence>
<protein>
    <submittedName>
        <fullName evidence="2">Uncharacterized protein</fullName>
    </submittedName>
</protein>
<comment type="caution">
    <text evidence="2">The sequence shown here is derived from an EMBL/GenBank/DDBJ whole genome shotgun (WGS) entry which is preliminary data.</text>
</comment>
<reference evidence="2 3" key="1">
    <citation type="journal article" date="2019" name="Nat. Ecol. Evol.">
        <title>Megaphylogeny resolves global patterns of mushroom evolution.</title>
        <authorList>
            <person name="Varga T."/>
            <person name="Krizsan K."/>
            <person name="Foldi C."/>
            <person name="Dima B."/>
            <person name="Sanchez-Garcia M."/>
            <person name="Sanchez-Ramirez S."/>
            <person name="Szollosi G.J."/>
            <person name="Szarkandi J.G."/>
            <person name="Papp V."/>
            <person name="Albert L."/>
            <person name="Andreopoulos W."/>
            <person name="Angelini C."/>
            <person name="Antonin V."/>
            <person name="Barry K.W."/>
            <person name="Bougher N.L."/>
            <person name="Buchanan P."/>
            <person name="Buyck B."/>
            <person name="Bense V."/>
            <person name="Catcheside P."/>
            <person name="Chovatia M."/>
            <person name="Cooper J."/>
            <person name="Damon W."/>
            <person name="Desjardin D."/>
            <person name="Finy P."/>
            <person name="Geml J."/>
            <person name="Haridas S."/>
            <person name="Hughes K."/>
            <person name="Justo A."/>
            <person name="Karasinski D."/>
            <person name="Kautmanova I."/>
            <person name="Kiss B."/>
            <person name="Kocsube S."/>
            <person name="Kotiranta H."/>
            <person name="LaButti K.M."/>
            <person name="Lechner B.E."/>
            <person name="Liimatainen K."/>
            <person name="Lipzen A."/>
            <person name="Lukacs Z."/>
            <person name="Mihaltcheva S."/>
            <person name="Morgado L.N."/>
            <person name="Niskanen T."/>
            <person name="Noordeloos M.E."/>
            <person name="Ohm R.A."/>
            <person name="Ortiz-Santana B."/>
            <person name="Ovrebo C."/>
            <person name="Racz N."/>
            <person name="Riley R."/>
            <person name="Savchenko A."/>
            <person name="Shiryaev A."/>
            <person name="Soop K."/>
            <person name="Spirin V."/>
            <person name="Szebenyi C."/>
            <person name="Tomsovsky M."/>
            <person name="Tulloss R.E."/>
            <person name="Uehling J."/>
            <person name="Grigoriev I.V."/>
            <person name="Vagvolgyi C."/>
            <person name="Papp T."/>
            <person name="Martin F.M."/>
            <person name="Miettinen O."/>
            <person name="Hibbett D.S."/>
            <person name="Nagy L.G."/>
        </authorList>
    </citation>
    <scope>NUCLEOTIDE SEQUENCE [LARGE SCALE GENOMIC DNA]</scope>
    <source>
        <strain evidence="2 3">FP101781</strain>
    </source>
</reference>
<evidence type="ECO:0000313" key="3">
    <source>
        <dbReference type="Proteomes" id="UP000298030"/>
    </source>
</evidence>
<dbReference type="Proteomes" id="UP000298030">
    <property type="component" value="Unassembled WGS sequence"/>
</dbReference>